<keyword evidence="1" id="KW-0472">Membrane</keyword>
<accession>I3ZBX1</accession>
<keyword evidence="1" id="KW-1133">Transmembrane helix</keyword>
<dbReference type="EMBL" id="CP003379">
    <property type="protein sequence ID" value="AFL86739.1"/>
    <property type="molecule type" value="Genomic_DNA"/>
</dbReference>
<gene>
    <name evidence="2" type="ordered locus">Terro_0391</name>
</gene>
<sequence length="324" mass="34589">MMGQVTCSYCGASLEWNGPGTQVCPQCGATQPEPRATVANRRKQILRYAAIPVILAALVWVGLFLSSTKHAGPSAPAPIINENSAATTVPGTRIIRVDNPAIRIIPAGVHFEAQDVLDTPNGTAELPQFETRLLVTTHAPRHLRDEGGGSVYLGEVRNDSPDMVAITPDVTLVLMRKGREVGRATRSYADLVPGIGVPFFFHYDDGAAAAFDEARLQWKPTKSYKLGDSRHAQFVTTVQPGLPKEGSSQTRVSGSVQNTGKAAAAVSLYAILRDANGLITGFEHSDLPRMKAGESRNVSLTVYTYGSPGVRAELTALPVSEATL</sequence>
<dbReference type="HOGENOM" id="CLU_857736_0_0_0"/>
<feature type="transmembrane region" description="Helical" evidence="1">
    <location>
        <begin position="45"/>
        <end position="65"/>
    </location>
</feature>
<organism evidence="2 3">
    <name type="scientific">Terriglobus roseus (strain DSM 18391 / NRRL B-41598 / KBS 63)</name>
    <dbReference type="NCBI Taxonomy" id="926566"/>
    <lineage>
        <taxon>Bacteria</taxon>
        <taxon>Pseudomonadati</taxon>
        <taxon>Acidobacteriota</taxon>
        <taxon>Terriglobia</taxon>
        <taxon>Terriglobales</taxon>
        <taxon>Acidobacteriaceae</taxon>
        <taxon>Terriglobus</taxon>
    </lineage>
</organism>
<dbReference type="STRING" id="926566.Terro_0391"/>
<evidence type="ECO:0000313" key="3">
    <source>
        <dbReference type="Proteomes" id="UP000006056"/>
    </source>
</evidence>
<name>I3ZBX1_TERRK</name>
<dbReference type="AlphaFoldDB" id="I3ZBX1"/>
<proteinExistence type="predicted"/>
<dbReference type="KEGG" id="trs:Terro_0391"/>
<keyword evidence="1" id="KW-0812">Transmembrane</keyword>
<protein>
    <submittedName>
        <fullName evidence="2">Uncharacterized protein</fullName>
    </submittedName>
</protein>
<reference evidence="2 3" key="1">
    <citation type="submission" date="2012-06" db="EMBL/GenBank/DDBJ databases">
        <title>Complete genome of Terriglobus roseus DSM 18391.</title>
        <authorList>
            <consortium name="US DOE Joint Genome Institute (JGI-PGF)"/>
            <person name="Lucas S."/>
            <person name="Copeland A."/>
            <person name="Lapidus A."/>
            <person name="Glavina del Rio T."/>
            <person name="Dalin E."/>
            <person name="Tice H."/>
            <person name="Bruce D."/>
            <person name="Goodwin L."/>
            <person name="Pitluck S."/>
            <person name="Peters L."/>
            <person name="Mikhailova N."/>
            <person name="Munk A.C.C."/>
            <person name="Kyrpides N."/>
            <person name="Mavromatis K."/>
            <person name="Ivanova N."/>
            <person name="Brettin T."/>
            <person name="Detter J.C."/>
            <person name="Han C."/>
            <person name="Larimer F."/>
            <person name="Land M."/>
            <person name="Hauser L."/>
            <person name="Markowitz V."/>
            <person name="Cheng J.-F."/>
            <person name="Hugenholtz P."/>
            <person name="Woyke T."/>
            <person name="Wu D."/>
            <person name="Brambilla E."/>
            <person name="Klenk H.-P."/>
            <person name="Eisen J.A."/>
        </authorList>
    </citation>
    <scope>NUCLEOTIDE SEQUENCE [LARGE SCALE GENOMIC DNA]</scope>
    <source>
        <strain evidence="3">DSM 18391 / NRRL B-41598 / KBS 63</strain>
    </source>
</reference>
<dbReference type="Proteomes" id="UP000006056">
    <property type="component" value="Chromosome"/>
</dbReference>
<evidence type="ECO:0000256" key="1">
    <source>
        <dbReference type="SAM" id="Phobius"/>
    </source>
</evidence>
<keyword evidence="3" id="KW-1185">Reference proteome</keyword>
<evidence type="ECO:0000313" key="2">
    <source>
        <dbReference type="EMBL" id="AFL86739.1"/>
    </source>
</evidence>